<sequence>MSENQLYSVIIGTGSYIPSRIIKNEDFLDRKFFNKEGERLKKSNQEIIQKFQEITEIEERRYIEDEYVTSDMAFFAAKEALSSAQLDKEDLDYIIVAHNFGDVNFDNQKTDILPSLGSRVKYKLKIQNPNCIAYDLPFGCPGWVQGLIQANYYIKAGDAKNILVIGAETLSRISDPHDIDSMIYADGAGAVVIQAQDSEEPIGILKHKSRSDTINHAMLLKMGLSYNPDYKDDTLFMKMNGRKLYEYALNTVPGLVKETLDLAGLEISDIKKILIHQANAKMDDAITKRILKFYGQKLDPREIMPMTITKLGNNSVATVPILLDLLNKKKLEDHQLKSQDHILFASVGAGMNVNAVLYKVP</sequence>
<dbReference type="InterPro" id="IPR016039">
    <property type="entry name" value="Thiolase-like"/>
</dbReference>
<evidence type="ECO:0000313" key="5">
    <source>
        <dbReference type="EMBL" id="MFB9212182.1"/>
    </source>
</evidence>
<proteinExistence type="predicted"/>
<feature type="domain" description="Beta-ketoacyl-[acyl-carrier-protein] synthase III C-terminal" evidence="3">
    <location>
        <begin position="260"/>
        <end position="359"/>
    </location>
</feature>
<evidence type="ECO:0000259" key="3">
    <source>
        <dbReference type="Pfam" id="PF08541"/>
    </source>
</evidence>
<evidence type="ECO:0000313" key="6">
    <source>
        <dbReference type="Proteomes" id="UP001589654"/>
    </source>
</evidence>
<dbReference type="InterPro" id="IPR013751">
    <property type="entry name" value="ACP_syn_III_N"/>
</dbReference>
<accession>A0ABV5J6P5</accession>
<keyword evidence="6" id="KW-1185">Reference proteome</keyword>
<dbReference type="Pfam" id="PF08541">
    <property type="entry name" value="ACP_syn_III_C"/>
    <property type="match status" value="1"/>
</dbReference>
<dbReference type="Gene3D" id="3.40.47.10">
    <property type="match status" value="2"/>
</dbReference>
<protein>
    <submittedName>
        <fullName evidence="5">3-oxoacyl-ACP synthase III family protein</fullName>
    </submittedName>
</protein>
<organism evidence="5 6">
    <name type="scientific">Echinicola jeungdonensis</name>
    <dbReference type="NCBI Taxonomy" id="709343"/>
    <lineage>
        <taxon>Bacteria</taxon>
        <taxon>Pseudomonadati</taxon>
        <taxon>Bacteroidota</taxon>
        <taxon>Cytophagia</taxon>
        <taxon>Cytophagales</taxon>
        <taxon>Cyclobacteriaceae</taxon>
        <taxon>Echinicola</taxon>
    </lineage>
</organism>
<name>A0ABV5J6P5_9BACT</name>
<comment type="caution">
    <text evidence="5">The sequence shown here is derived from an EMBL/GenBank/DDBJ whole genome shotgun (WGS) entry which is preliminary data.</text>
</comment>
<evidence type="ECO:0000256" key="1">
    <source>
        <dbReference type="ARBA" id="ARBA00022679"/>
    </source>
</evidence>
<evidence type="ECO:0000256" key="2">
    <source>
        <dbReference type="ARBA" id="ARBA00023315"/>
    </source>
</evidence>
<keyword evidence="1" id="KW-0808">Transferase</keyword>
<keyword evidence="2" id="KW-0012">Acyltransferase</keyword>
<dbReference type="CDD" id="cd00830">
    <property type="entry name" value="KAS_III"/>
    <property type="match status" value="1"/>
</dbReference>
<feature type="domain" description="Beta-ketoacyl-[acyl-carrier-protein] synthase III N-terminal" evidence="4">
    <location>
        <begin position="134"/>
        <end position="212"/>
    </location>
</feature>
<gene>
    <name evidence="5" type="ORF">ACFFUR_10215</name>
</gene>
<dbReference type="RefSeq" id="WP_290249574.1">
    <property type="nucleotide sequence ID" value="NZ_JAUFQT010000002.1"/>
</dbReference>
<dbReference type="SUPFAM" id="SSF53901">
    <property type="entry name" value="Thiolase-like"/>
    <property type="match status" value="1"/>
</dbReference>
<evidence type="ECO:0000259" key="4">
    <source>
        <dbReference type="Pfam" id="PF08545"/>
    </source>
</evidence>
<dbReference type="EMBL" id="JBHMEW010000058">
    <property type="protein sequence ID" value="MFB9212182.1"/>
    <property type="molecule type" value="Genomic_DNA"/>
</dbReference>
<dbReference type="PANTHER" id="PTHR34069:SF2">
    <property type="entry name" value="BETA-KETOACYL-[ACYL-CARRIER-PROTEIN] SYNTHASE III"/>
    <property type="match status" value="1"/>
</dbReference>
<dbReference type="Proteomes" id="UP001589654">
    <property type="component" value="Unassembled WGS sequence"/>
</dbReference>
<reference evidence="5 6" key="1">
    <citation type="submission" date="2024-09" db="EMBL/GenBank/DDBJ databases">
        <authorList>
            <person name="Sun Q."/>
            <person name="Mori K."/>
        </authorList>
    </citation>
    <scope>NUCLEOTIDE SEQUENCE [LARGE SCALE GENOMIC DNA]</scope>
    <source>
        <strain evidence="5 6">CECT 7682</strain>
    </source>
</reference>
<dbReference type="Pfam" id="PF08545">
    <property type="entry name" value="ACP_syn_III"/>
    <property type="match status" value="1"/>
</dbReference>
<dbReference type="PANTHER" id="PTHR34069">
    <property type="entry name" value="3-OXOACYL-[ACYL-CARRIER-PROTEIN] SYNTHASE 3"/>
    <property type="match status" value="1"/>
</dbReference>
<dbReference type="InterPro" id="IPR013747">
    <property type="entry name" value="ACP_syn_III_C"/>
</dbReference>